<dbReference type="RefSeq" id="WP_014421834.1">
    <property type="nucleotide sequence ID" value="NZ_CALIOX010000011.1"/>
</dbReference>
<evidence type="ECO:0000256" key="1">
    <source>
        <dbReference type="SAM" id="SignalP"/>
    </source>
</evidence>
<dbReference type="Proteomes" id="UP000253647">
    <property type="component" value="Unassembled WGS sequence"/>
</dbReference>
<dbReference type="GeneID" id="31821672"/>
<dbReference type="InterPro" id="IPR013424">
    <property type="entry name" value="Ice-binding_C"/>
</dbReference>
<feature type="chain" id="PRO_5016736811" evidence="1">
    <location>
        <begin position="23"/>
        <end position="228"/>
    </location>
</feature>
<keyword evidence="1" id="KW-0732">Signal</keyword>
<sequence>MNKLGKALSVVAVSGLASVANAGVIETVSGWNGSSEIAAFGESNSATYGQTFKVGGSETQLDSWTFFLNDRVNPDYVDFAFYVMDWDAATTRATGSVLFQSAAVSSTNNGGLDGMEEFTFNTGGLNLVGGNDYIAFISSTGLFDGQTGTASAGSLRDESAYLDGGFFWQNNGNSAGTWDTQSWSSGSNYGDLAFSASFSSAAKVPEPASLLLLGLGLAGLGFSRRTKA</sequence>
<evidence type="ECO:0000313" key="3">
    <source>
        <dbReference type="EMBL" id="RCW62769.1"/>
    </source>
</evidence>
<feature type="signal peptide" evidence="1">
    <location>
        <begin position="1"/>
        <end position="22"/>
    </location>
</feature>
<evidence type="ECO:0000259" key="2">
    <source>
        <dbReference type="Pfam" id="PF07589"/>
    </source>
</evidence>
<evidence type="ECO:0000313" key="4">
    <source>
        <dbReference type="Proteomes" id="UP000253647"/>
    </source>
</evidence>
<dbReference type="Pfam" id="PF07589">
    <property type="entry name" value="PEP-CTERM"/>
    <property type="match status" value="1"/>
</dbReference>
<dbReference type="AlphaFoldDB" id="A0A368X4Z8"/>
<protein>
    <submittedName>
        <fullName evidence="3">Putative secreted protein</fullName>
    </submittedName>
</protein>
<reference evidence="3 4" key="1">
    <citation type="submission" date="2018-07" db="EMBL/GenBank/DDBJ databases">
        <title>Freshwater and sediment microbial communities from various areas in North America, analyzing microbe dynamics in response to fracking.</title>
        <authorList>
            <person name="Lamendella R."/>
        </authorList>
    </citation>
    <scope>NUCLEOTIDE SEQUENCE [LARGE SCALE GENOMIC DNA]</scope>
    <source>
        <strain evidence="3 4">105B</strain>
    </source>
</reference>
<feature type="domain" description="Ice-binding protein C-terminal" evidence="2">
    <location>
        <begin position="204"/>
        <end position="225"/>
    </location>
</feature>
<proteinExistence type="predicted"/>
<dbReference type="EMBL" id="QPJI01000021">
    <property type="protein sequence ID" value="RCW62769.1"/>
    <property type="molecule type" value="Genomic_DNA"/>
</dbReference>
<organism evidence="3 4">
    <name type="scientific">Marinobacter nauticus</name>
    <name type="common">Marinobacter hydrocarbonoclasticus</name>
    <name type="synonym">Marinobacter aquaeolei</name>
    <dbReference type="NCBI Taxonomy" id="2743"/>
    <lineage>
        <taxon>Bacteria</taxon>
        <taxon>Pseudomonadati</taxon>
        <taxon>Pseudomonadota</taxon>
        <taxon>Gammaproteobacteria</taxon>
        <taxon>Pseudomonadales</taxon>
        <taxon>Marinobacteraceae</taxon>
        <taxon>Marinobacter</taxon>
    </lineage>
</organism>
<gene>
    <name evidence="3" type="ORF">DET61_1212</name>
</gene>
<name>A0A368X4Z8_MARNT</name>
<accession>A0A368X4Z8</accession>
<comment type="caution">
    <text evidence="3">The sequence shown here is derived from an EMBL/GenBank/DDBJ whole genome shotgun (WGS) entry which is preliminary data.</text>
</comment>
<dbReference type="NCBIfam" id="TIGR02595">
    <property type="entry name" value="PEP_CTERM"/>
    <property type="match status" value="1"/>
</dbReference>